<protein>
    <submittedName>
        <fullName evidence="1">Uncharacterized protein</fullName>
    </submittedName>
</protein>
<dbReference type="EMBL" id="ML770236">
    <property type="protein sequence ID" value="KAE9384046.1"/>
    <property type="molecule type" value="Genomic_DNA"/>
</dbReference>
<gene>
    <name evidence="1" type="ORF">BT96DRAFT_1008476</name>
</gene>
<evidence type="ECO:0000313" key="1">
    <source>
        <dbReference type="EMBL" id="KAE9384046.1"/>
    </source>
</evidence>
<dbReference type="Proteomes" id="UP000799118">
    <property type="component" value="Unassembled WGS sequence"/>
</dbReference>
<evidence type="ECO:0000313" key="2">
    <source>
        <dbReference type="Proteomes" id="UP000799118"/>
    </source>
</evidence>
<sequence length="166" mass="19407">MVQLKSTKTDIATKEEQATKRREQLRLASQRYRLRQKAKLNFNTLEHEPAAQLDDEEVLCRKAARKKTAASYYKRNQETIRRKANDKYVRNYIRNNGLDTYDARFVPRRTKEALALAREQGDRETLNRNVQIEENGDMGMGYLDLVRSIAVSMKAQREQRRAKGTA</sequence>
<proteinExistence type="predicted"/>
<accession>A0A6A4GER5</accession>
<dbReference type="AlphaFoldDB" id="A0A6A4GER5"/>
<reference evidence="1" key="1">
    <citation type="journal article" date="2019" name="Environ. Microbiol.">
        <title>Fungal ecological strategies reflected in gene transcription - a case study of two litter decomposers.</title>
        <authorList>
            <person name="Barbi F."/>
            <person name="Kohler A."/>
            <person name="Barry K."/>
            <person name="Baskaran P."/>
            <person name="Daum C."/>
            <person name="Fauchery L."/>
            <person name="Ihrmark K."/>
            <person name="Kuo A."/>
            <person name="LaButti K."/>
            <person name="Lipzen A."/>
            <person name="Morin E."/>
            <person name="Grigoriev I.V."/>
            <person name="Henrissat B."/>
            <person name="Lindahl B."/>
            <person name="Martin F."/>
        </authorList>
    </citation>
    <scope>NUCLEOTIDE SEQUENCE</scope>
    <source>
        <strain evidence="1">JB14</strain>
    </source>
</reference>
<keyword evidence="2" id="KW-1185">Reference proteome</keyword>
<organism evidence="1 2">
    <name type="scientific">Gymnopus androsaceus JB14</name>
    <dbReference type="NCBI Taxonomy" id="1447944"/>
    <lineage>
        <taxon>Eukaryota</taxon>
        <taxon>Fungi</taxon>
        <taxon>Dikarya</taxon>
        <taxon>Basidiomycota</taxon>
        <taxon>Agaricomycotina</taxon>
        <taxon>Agaricomycetes</taxon>
        <taxon>Agaricomycetidae</taxon>
        <taxon>Agaricales</taxon>
        <taxon>Marasmiineae</taxon>
        <taxon>Omphalotaceae</taxon>
        <taxon>Gymnopus</taxon>
    </lineage>
</organism>
<name>A0A6A4GER5_9AGAR</name>